<name>A0AAE0XTW5_9GAST</name>
<accession>A0AAE0XTW5</accession>
<dbReference type="Proteomes" id="UP001283361">
    <property type="component" value="Unassembled WGS sequence"/>
</dbReference>
<reference evidence="1" key="1">
    <citation type="journal article" date="2023" name="G3 (Bethesda)">
        <title>A reference genome for the long-term kleptoplast-retaining sea slug Elysia crispata morphotype clarki.</title>
        <authorList>
            <person name="Eastman K.E."/>
            <person name="Pendleton A.L."/>
            <person name="Shaikh M.A."/>
            <person name="Suttiyut T."/>
            <person name="Ogas R."/>
            <person name="Tomko P."/>
            <person name="Gavelis G."/>
            <person name="Widhalm J.R."/>
            <person name="Wisecaver J.H."/>
        </authorList>
    </citation>
    <scope>NUCLEOTIDE SEQUENCE</scope>
    <source>
        <strain evidence="1">ECLA1</strain>
    </source>
</reference>
<dbReference type="AlphaFoldDB" id="A0AAE0XTW5"/>
<keyword evidence="2" id="KW-1185">Reference proteome</keyword>
<protein>
    <submittedName>
        <fullName evidence="1">Uncharacterized protein</fullName>
    </submittedName>
</protein>
<evidence type="ECO:0000313" key="1">
    <source>
        <dbReference type="EMBL" id="KAK3708492.1"/>
    </source>
</evidence>
<dbReference type="EMBL" id="JAWDGP010007694">
    <property type="protein sequence ID" value="KAK3708492.1"/>
    <property type="molecule type" value="Genomic_DNA"/>
</dbReference>
<proteinExistence type="predicted"/>
<gene>
    <name evidence="1" type="ORF">RRG08_053072</name>
</gene>
<comment type="caution">
    <text evidence="1">The sequence shown here is derived from an EMBL/GenBank/DDBJ whole genome shotgun (WGS) entry which is preliminary data.</text>
</comment>
<organism evidence="1 2">
    <name type="scientific">Elysia crispata</name>
    <name type="common">lettuce slug</name>
    <dbReference type="NCBI Taxonomy" id="231223"/>
    <lineage>
        <taxon>Eukaryota</taxon>
        <taxon>Metazoa</taxon>
        <taxon>Spiralia</taxon>
        <taxon>Lophotrochozoa</taxon>
        <taxon>Mollusca</taxon>
        <taxon>Gastropoda</taxon>
        <taxon>Heterobranchia</taxon>
        <taxon>Euthyneura</taxon>
        <taxon>Panpulmonata</taxon>
        <taxon>Sacoglossa</taxon>
        <taxon>Placobranchoidea</taxon>
        <taxon>Plakobranchidae</taxon>
        <taxon>Elysia</taxon>
    </lineage>
</organism>
<evidence type="ECO:0000313" key="2">
    <source>
        <dbReference type="Proteomes" id="UP001283361"/>
    </source>
</evidence>
<sequence length="81" mass="8944">MLTTSSEEHLSPSFSQFSAISASVCTRTHTHIKRSHSQTQKSPAATSCTGYHLTHHIWSENASITFISSVSNPPFNVRRTV</sequence>